<feature type="compositionally biased region" description="Basic and acidic residues" evidence="5">
    <location>
        <begin position="540"/>
        <end position="552"/>
    </location>
</feature>
<dbReference type="SMART" id="SM00066">
    <property type="entry name" value="GAL4"/>
    <property type="match status" value="1"/>
</dbReference>
<organism evidence="7 8">
    <name type="scientific">Petromyces alliaceus</name>
    <name type="common">Aspergillus alliaceus</name>
    <dbReference type="NCBI Taxonomy" id="209559"/>
    <lineage>
        <taxon>Eukaryota</taxon>
        <taxon>Fungi</taxon>
        <taxon>Dikarya</taxon>
        <taxon>Ascomycota</taxon>
        <taxon>Pezizomycotina</taxon>
        <taxon>Eurotiomycetes</taxon>
        <taxon>Eurotiomycetidae</taxon>
        <taxon>Eurotiales</taxon>
        <taxon>Aspergillaceae</taxon>
        <taxon>Aspergillus</taxon>
        <taxon>Aspergillus subgen. Circumdati</taxon>
    </lineage>
</organism>
<keyword evidence="3" id="KW-0804">Transcription</keyword>
<evidence type="ECO:0000259" key="6">
    <source>
        <dbReference type="PROSITE" id="PS50048"/>
    </source>
</evidence>
<evidence type="ECO:0000256" key="4">
    <source>
        <dbReference type="ARBA" id="ARBA00023242"/>
    </source>
</evidence>
<reference evidence="7 8" key="1">
    <citation type="submission" date="2019-04" db="EMBL/GenBank/DDBJ databases">
        <title>Aspergillus burnettii sp. nov., novel species from soil in southeast Queensland.</title>
        <authorList>
            <person name="Gilchrist C.L.M."/>
            <person name="Pitt J.I."/>
            <person name="Lange L."/>
            <person name="Lacey H.J."/>
            <person name="Vuong D."/>
            <person name="Midgley D.J."/>
            <person name="Greenfield P."/>
            <person name="Bradbury M."/>
            <person name="Lacey E."/>
            <person name="Busk P.K."/>
            <person name="Pilgaard B."/>
            <person name="Chooi Y.H."/>
            <person name="Piggott A.M."/>
        </authorList>
    </citation>
    <scope>NUCLEOTIDE SEQUENCE [LARGE SCALE GENOMIC DNA]</scope>
    <source>
        <strain evidence="7 8">FRR 5400</strain>
    </source>
</reference>
<dbReference type="AlphaFoldDB" id="A0A8H6A5X5"/>
<dbReference type="PANTHER" id="PTHR38111">
    <property type="entry name" value="ZN(2)-C6 FUNGAL-TYPE DOMAIN-CONTAINING PROTEIN-RELATED"/>
    <property type="match status" value="1"/>
</dbReference>
<accession>A0A8H6A5X5</accession>
<dbReference type="PROSITE" id="PS50048">
    <property type="entry name" value="ZN2_CY6_FUNGAL_2"/>
    <property type="match status" value="1"/>
</dbReference>
<dbReference type="Pfam" id="PF00172">
    <property type="entry name" value="Zn_clus"/>
    <property type="match status" value="1"/>
</dbReference>
<dbReference type="Proteomes" id="UP000541154">
    <property type="component" value="Unassembled WGS sequence"/>
</dbReference>
<evidence type="ECO:0000256" key="2">
    <source>
        <dbReference type="ARBA" id="ARBA00023125"/>
    </source>
</evidence>
<keyword evidence="2" id="KW-0238">DNA-binding</keyword>
<feature type="compositionally biased region" description="Polar residues" evidence="5">
    <location>
        <begin position="90"/>
        <end position="100"/>
    </location>
</feature>
<comment type="caution">
    <text evidence="7">The sequence shown here is derived from an EMBL/GenBank/DDBJ whole genome shotgun (WGS) entry which is preliminary data.</text>
</comment>
<evidence type="ECO:0000313" key="7">
    <source>
        <dbReference type="EMBL" id="KAF5862421.1"/>
    </source>
</evidence>
<feature type="compositionally biased region" description="Basic and acidic residues" evidence="5">
    <location>
        <begin position="581"/>
        <end position="600"/>
    </location>
</feature>
<protein>
    <recommendedName>
        <fullName evidence="6">Zn(2)-C6 fungal-type domain-containing protein</fullName>
    </recommendedName>
</protein>
<dbReference type="GO" id="GO:0009893">
    <property type="term" value="P:positive regulation of metabolic process"/>
    <property type="evidence" value="ECO:0007669"/>
    <property type="project" value="UniProtKB-ARBA"/>
</dbReference>
<dbReference type="GO" id="GO:0008270">
    <property type="term" value="F:zinc ion binding"/>
    <property type="evidence" value="ECO:0007669"/>
    <property type="project" value="InterPro"/>
</dbReference>
<evidence type="ECO:0000313" key="8">
    <source>
        <dbReference type="Proteomes" id="UP000541154"/>
    </source>
</evidence>
<dbReference type="Gene3D" id="4.10.240.10">
    <property type="entry name" value="Zn(2)-C6 fungal-type DNA-binding domain"/>
    <property type="match status" value="1"/>
</dbReference>
<dbReference type="InterPro" id="IPR053178">
    <property type="entry name" value="Osmoadaptation_assoc"/>
</dbReference>
<keyword evidence="4" id="KW-0539">Nucleus</keyword>
<dbReference type="PANTHER" id="PTHR38111:SF9">
    <property type="entry name" value="ZN(2)-C6 FUNGAL-TYPE DOMAIN-CONTAINING PROTEIN"/>
    <property type="match status" value="1"/>
</dbReference>
<dbReference type="CDD" id="cd00067">
    <property type="entry name" value="GAL4"/>
    <property type="match status" value="1"/>
</dbReference>
<feature type="compositionally biased region" description="Polar residues" evidence="5">
    <location>
        <begin position="71"/>
        <end position="82"/>
    </location>
</feature>
<dbReference type="EMBL" id="SPNV01000074">
    <property type="protein sequence ID" value="KAF5862421.1"/>
    <property type="molecule type" value="Genomic_DNA"/>
</dbReference>
<dbReference type="SUPFAM" id="SSF57701">
    <property type="entry name" value="Zn2/Cys6 DNA-binding domain"/>
    <property type="match status" value="1"/>
</dbReference>
<feature type="region of interest" description="Disordered" evidence="5">
    <location>
        <begin position="54"/>
        <end position="100"/>
    </location>
</feature>
<dbReference type="InterPro" id="IPR001138">
    <property type="entry name" value="Zn2Cys6_DnaBD"/>
</dbReference>
<name>A0A8H6A5X5_PETAA</name>
<feature type="compositionally biased region" description="Acidic residues" evidence="5">
    <location>
        <begin position="601"/>
        <end position="611"/>
    </location>
</feature>
<dbReference type="GO" id="GO:0003677">
    <property type="term" value="F:DNA binding"/>
    <property type="evidence" value="ECO:0007669"/>
    <property type="project" value="UniProtKB-KW"/>
</dbReference>
<proteinExistence type="predicted"/>
<gene>
    <name evidence="7" type="ORF">ETB97_011695</name>
</gene>
<feature type="compositionally biased region" description="Basic and acidic residues" evidence="5">
    <location>
        <begin position="61"/>
        <end position="70"/>
    </location>
</feature>
<dbReference type="GO" id="GO:0000981">
    <property type="term" value="F:DNA-binding transcription factor activity, RNA polymerase II-specific"/>
    <property type="evidence" value="ECO:0007669"/>
    <property type="project" value="InterPro"/>
</dbReference>
<keyword evidence="8" id="KW-1185">Reference proteome</keyword>
<dbReference type="PROSITE" id="PS00463">
    <property type="entry name" value="ZN2_CY6_FUNGAL_1"/>
    <property type="match status" value="1"/>
</dbReference>
<dbReference type="InterPro" id="IPR036864">
    <property type="entry name" value="Zn2-C6_fun-type_DNA-bd_sf"/>
</dbReference>
<evidence type="ECO:0000256" key="1">
    <source>
        <dbReference type="ARBA" id="ARBA00023015"/>
    </source>
</evidence>
<feature type="region of interest" description="Disordered" evidence="5">
    <location>
        <begin position="540"/>
        <end position="611"/>
    </location>
</feature>
<evidence type="ECO:0000256" key="3">
    <source>
        <dbReference type="ARBA" id="ARBA00023163"/>
    </source>
</evidence>
<feature type="domain" description="Zn(2)-C6 fungal-type" evidence="6">
    <location>
        <begin position="8"/>
        <end position="36"/>
    </location>
</feature>
<keyword evidence="1" id="KW-0805">Transcription regulation</keyword>
<evidence type="ECO:0000256" key="5">
    <source>
        <dbReference type="SAM" id="MobiDB-lite"/>
    </source>
</evidence>
<sequence>MKPRQRTVCNNCRIRKLGCDGKSPACSQCVLTRQQCEGYPNNWTFVSQNRIASNKKKIRKRDIQHDDSKPSHPTSASNSQPVHPSDTLRRTSTPRPQSFNPTLVQLNWPITNQYIDFIVQAYIPGDEVSRESSGTQSHVCGSWVEALPHLSRANDPNGILSAAIKALFASIAQRGSWRLNARPDATESYYTAIQSLQRGFSIPGYRFGAQFVASIMCLCLTELILPKSPSGPVLHANAISGLFEAHGPQAFRYGILHKLFVGFLPLVVVEAFRKRQPTFLALQEWQSEPFSINPPSIMQRLLCGVATIPSILYKIDQEYDARIRPTTSTSSPNLCLLTDALTSLELFESLLIDTQGRPNYELPHEGWELSNPALWFPNISIANMFTHLWAFKIVCLAEIYKLDANCSHFPANETPLANVNSGIIGQHMITLSQWICRSMEYMLQEKMALFGPASTFFPLQIAYRTLRKDASKQPDVTYCEQIVARLVEKGFQVAPYFVYKSEQADRSTIYKHMILSDDWQIFNPERLFLAIQQQHAKELRERKLQHQADRRAKQQRAGVNKRKRDRRAGWSQEIRNMFNKRQREPRKLEKNEWEREQEAHDEQEEDAEYSE</sequence>